<dbReference type="Pfam" id="PF00550">
    <property type="entry name" value="PP-binding"/>
    <property type="match status" value="1"/>
</dbReference>
<dbReference type="InterPro" id="IPR020806">
    <property type="entry name" value="PKS_PP-bd"/>
</dbReference>
<dbReference type="Gene3D" id="3.30.559.30">
    <property type="entry name" value="Nonribosomal peptide synthetase, condensation domain"/>
    <property type="match status" value="1"/>
</dbReference>
<evidence type="ECO:0000259" key="4">
    <source>
        <dbReference type="PROSITE" id="PS50075"/>
    </source>
</evidence>
<evidence type="ECO:0000313" key="6">
    <source>
        <dbReference type="Proteomes" id="UP001501035"/>
    </source>
</evidence>
<dbReference type="Gene3D" id="3.30.559.10">
    <property type="entry name" value="Chloramphenicol acetyltransferase-like domain"/>
    <property type="match status" value="1"/>
</dbReference>
<dbReference type="InterPro" id="IPR020845">
    <property type="entry name" value="AMP-binding_CS"/>
</dbReference>
<dbReference type="InterPro" id="IPR025110">
    <property type="entry name" value="AMP-bd_C"/>
</dbReference>
<dbReference type="PROSITE" id="PS50075">
    <property type="entry name" value="CARRIER"/>
    <property type="match status" value="1"/>
</dbReference>
<dbReference type="Gene3D" id="1.10.1200.10">
    <property type="entry name" value="ACP-like"/>
    <property type="match status" value="1"/>
</dbReference>
<keyword evidence="3" id="KW-0597">Phosphoprotein</keyword>
<dbReference type="SUPFAM" id="SSF52777">
    <property type="entry name" value="CoA-dependent acyltransferases"/>
    <property type="match status" value="2"/>
</dbReference>
<evidence type="ECO:0000256" key="3">
    <source>
        <dbReference type="ARBA" id="ARBA00022553"/>
    </source>
</evidence>
<dbReference type="SMART" id="SM00823">
    <property type="entry name" value="PKS_PP"/>
    <property type="match status" value="1"/>
</dbReference>
<keyword evidence="6" id="KW-1185">Reference proteome</keyword>
<dbReference type="Gene3D" id="3.40.50.12780">
    <property type="entry name" value="N-terminal domain of ligase-like"/>
    <property type="match status" value="1"/>
</dbReference>
<dbReference type="SUPFAM" id="SSF56801">
    <property type="entry name" value="Acetyl-CoA synthetase-like"/>
    <property type="match status" value="1"/>
</dbReference>
<dbReference type="SUPFAM" id="SSF47336">
    <property type="entry name" value="ACP-like"/>
    <property type="match status" value="1"/>
</dbReference>
<dbReference type="PROSITE" id="PS00455">
    <property type="entry name" value="AMP_BINDING"/>
    <property type="match status" value="1"/>
</dbReference>
<gene>
    <name evidence="5" type="ORF">GCM10010528_09820</name>
</gene>
<evidence type="ECO:0000313" key="5">
    <source>
        <dbReference type="EMBL" id="GAA3030439.1"/>
    </source>
</evidence>
<dbReference type="Proteomes" id="UP001501035">
    <property type="component" value="Unassembled WGS sequence"/>
</dbReference>
<dbReference type="InterPro" id="IPR036736">
    <property type="entry name" value="ACP-like_sf"/>
</dbReference>
<feature type="domain" description="Carrier" evidence="4">
    <location>
        <begin position="933"/>
        <end position="1009"/>
    </location>
</feature>
<reference evidence="6" key="1">
    <citation type="journal article" date="2019" name="Int. J. Syst. Evol. Microbiol.">
        <title>The Global Catalogue of Microorganisms (GCM) 10K type strain sequencing project: providing services to taxonomists for standard genome sequencing and annotation.</title>
        <authorList>
            <consortium name="The Broad Institute Genomics Platform"/>
            <consortium name="The Broad Institute Genome Sequencing Center for Infectious Disease"/>
            <person name="Wu L."/>
            <person name="Ma J."/>
        </authorList>
    </citation>
    <scope>NUCLEOTIDE SEQUENCE [LARGE SCALE GENOMIC DNA]</scope>
    <source>
        <strain evidence="6">JCM 14234</strain>
    </source>
</reference>
<dbReference type="Pfam" id="PF13193">
    <property type="entry name" value="AMP-binding_C"/>
    <property type="match status" value="1"/>
</dbReference>
<sequence length="1020" mass="108520">MTTRDSLPASPIQRRIVLAAELRPDDPAPNWALASSLPGQTDPGRFAAAVASVLNESRAFTESFELTAEMDVLVRRDGIVHDVPVVSYPDEMAVAGRAGEIGDVVYPPSAARQFHAEVATCGEDAYFLFAGSHAVSDGFGYLQLIEDFAARYRDMAAELPDSSSSAEVLERLDRPRAEAVDYFRALFAGIEDLSVPGWDRRDEFGRIPGSIGRHDLDPELYRAAGALAGQVGVRRYSVLVAALAVTVSAMTGADSVVIATPMANRRCGPSAARTRGVRVNVLPLRFDLDPELTVVDLALVADSQLDQLIEFEQHPFSEFARSVVAADGLDAAAPSVGFTLYPRPLAVAVDGTSGRPVHVDRRFLQRPLSVTVEVGDDAKQLIVERADHLPPVDVAGMYQHVLAHAVGGPGKRLIGELVWDVETLTSRVDASTEFPTATLVSVFADAVAAHPDRPAVITDDVVLTFGELAERVGVVARWLDENAGHHVAVSLPAGPQLVATMLAVFASGRVYVPIDPDNLAVRLPKIAQAIRGLTVVVPAGAVAAAAARSGDAVVLCEPLDLPAGAWPPAPVDPDQVAYIFFTSGSTGVPKGVQITHGAAGRFFAGLQADTGIGAARWLNFHSISFDISMVELLSGLAAGGAVVIPELAVKRDPDALAAFVDRHQVEIVSQTASAFSIFADRLVAAPSITHIIQAGERLDFAAAGPFVSARPDVTVINAYGITETVMYHTAYRLPADPADFPDESVIGRPFADMSMEVVDDELRVLPRGVIGQLAVGGAGLMAGYLDAEATARVLRRVNGRLVYLTGDRGYLNADGDFVILGRNDGQVKLRGHRCELGEVENACLHSGLMSVARALVIGSGLEAELVCFGVPVDGATEAAIRDRLAGELPRYAIPDRVILIDALPTTVNGKVDRDSLIRCYTDTDQVDGPIAGAVGDSRMQTVVEQIWGAVLDGAEFGPDTRFFDAGGTSATVLRVRELLRRELGRQIDVVDLFEYCTPRALAGFLEEQAAANTAPTKEYQ</sequence>
<dbReference type="PANTHER" id="PTHR45527">
    <property type="entry name" value="NONRIBOSOMAL PEPTIDE SYNTHETASE"/>
    <property type="match status" value="1"/>
</dbReference>
<keyword evidence="2" id="KW-0596">Phosphopantetheine</keyword>
<dbReference type="InterPro" id="IPR001242">
    <property type="entry name" value="Condensation_dom"/>
</dbReference>
<proteinExistence type="predicted"/>
<dbReference type="InterPro" id="IPR009081">
    <property type="entry name" value="PP-bd_ACP"/>
</dbReference>
<comment type="cofactor">
    <cofactor evidence="1">
        <name>pantetheine 4'-phosphate</name>
        <dbReference type="ChEBI" id="CHEBI:47942"/>
    </cofactor>
</comment>
<evidence type="ECO:0000256" key="2">
    <source>
        <dbReference type="ARBA" id="ARBA00022450"/>
    </source>
</evidence>
<dbReference type="CDD" id="cd05930">
    <property type="entry name" value="A_NRPS"/>
    <property type="match status" value="1"/>
</dbReference>
<protein>
    <submittedName>
        <fullName evidence="5">Non-ribosomal peptide synthetase</fullName>
    </submittedName>
</protein>
<dbReference type="InterPro" id="IPR023213">
    <property type="entry name" value="CAT-like_dom_sf"/>
</dbReference>
<dbReference type="EMBL" id="BAAAVS010000017">
    <property type="protein sequence ID" value="GAA3030439.1"/>
    <property type="molecule type" value="Genomic_DNA"/>
</dbReference>
<comment type="caution">
    <text evidence="5">The sequence shown here is derived from an EMBL/GenBank/DDBJ whole genome shotgun (WGS) entry which is preliminary data.</text>
</comment>
<name>A0ABP6L6J6_9ACTN</name>
<dbReference type="Pfam" id="PF00668">
    <property type="entry name" value="Condensation"/>
    <property type="match status" value="1"/>
</dbReference>
<dbReference type="Pfam" id="PF00501">
    <property type="entry name" value="AMP-binding"/>
    <property type="match status" value="1"/>
</dbReference>
<dbReference type="Gene3D" id="3.30.300.30">
    <property type="match status" value="1"/>
</dbReference>
<organism evidence="5 6">
    <name type="scientific">Gordonia defluvii</name>
    <dbReference type="NCBI Taxonomy" id="283718"/>
    <lineage>
        <taxon>Bacteria</taxon>
        <taxon>Bacillati</taxon>
        <taxon>Actinomycetota</taxon>
        <taxon>Actinomycetes</taxon>
        <taxon>Mycobacteriales</taxon>
        <taxon>Gordoniaceae</taxon>
        <taxon>Gordonia</taxon>
    </lineage>
</organism>
<dbReference type="RefSeq" id="WP_290713478.1">
    <property type="nucleotide sequence ID" value="NZ_BAAAVS010000017.1"/>
</dbReference>
<dbReference type="InterPro" id="IPR042099">
    <property type="entry name" value="ANL_N_sf"/>
</dbReference>
<evidence type="ECO:0000256" key="1">
    <source>
        <dbReference type="ARBA" id="ARBA00001957"/>
    </source>
</evidence>
<dbReference type="InterPro" id="IPR045851">
    <property type="entry name" value="AMP-bd_C_sf"/>
</dbReference>
<dbReference type="PANTHER" id="PTHR45527:SF1">
    <property type="entry name" value="FATTY ACID SYNTHASE"/>
    <property type="match status" value="1"/>
</dbReference>
<accession>A0ABP6L6J6</accession>
<dbReference type="InterPro" id="IPR000873">
    <property type="entry name" value="AMP-dep_synth/lig_dom"/>
</dbReference>